<keyword evidence="3" id="KW-1185">Reference proteome</keyword>
<evidence type="ECO:0000313" key="1">
    <source>
        <dbReference type="EMBL" id="KAK7836437.1"/>
    </source>
</evidence>
<comment type="caution">
    <text evidence="1">The sequence shown here is derived from an EMBL/GenBank/DDBJ whole genome shotgun (WGS) entry which is preliminary data.</text>
</comment>
<accession>A0AAW0KBA4</accession>
<name>A0AAW0KBA4_QUESU</name>
<dbReference type="EMBL" id="PKMF04000353">
    <property type="protein sequence ID" value="KAK7836443.1"/>
    <property type="molecule type" value="Genomic_DNA"/>
</dbReference>
<reference evidence="1 3" key="2">
    <citation type="journal article" date="2018" name="Sci. Data">
        <title>The draft genome sequence of cork oak.</title>
        <authorList>
            <person name="Ramos A.M."/>
            <person name="Usie A."/>
            <person name="Barbosa P."/>
            <person name="Barros P.M."/>
            <person name="Capote T."/>
            <person name="Chaves I."/>
            <person name="Simoes F."/>
            <person name="Abreu I."/>
            <person name="Carrasquinho I."/>
            <person name="Faro C."/>
            <person name="Guimaraes J.B."/>
            <person name="Mendonca D."/>
            <person name="Nobrega F."/>
            <person name="Rodrigues L."/>
            <person name="Saibo N.J.M."/>
            <person name="Varela M.C."/>
            <person name="Egas C."/>
            <person name="Matos J."/>
            <person name="Miguel C.M."/>
            <person name="Oliveira M.M."/>
            <person name="Ricardo C.P."/>
            <person name="Goncalves S."/>
        </authorList>
    </citation>
    <scope>NUCLEOTIDE SEQUENCE [LARGE SCALE GENOMIC DNA]</scope>
    <source>
        <strain evidence="3">cv. HL8</strain>
        <strain evidence="1">HL8</strain>
    </source>
</reference>
<gene>
    <name evidence="2" type="ORF">CFP56_022493</name>
    <name evidence="1" type="ORF">CFP56_022494</name>
</gene>
<dbReference type="Proteomes" id="UP000237347">
    <property type="component" value="Unassembled WGS sequence"/>
</dbReference>
<dbReference type="EMBL" id="PKMF04000353">
    <property type="protein sequence ID" value="KAK7836437.1"/>
    <property type="molecule type" value="Genomic_DNA"/>
</dbReference>
<proteinExistence type="predicted"/>
<protein>
    <submittedName>
        <fullName evidence="1">Uncharacterized protein</fullName>
    </submittedName>
</protein>
<reference evidence="1" key="3">
    <citation type="submission" date="2023-07" db="EMBL/GenBank/DDBJ databases">
        <title>An improved reference 1 genome and first organelle genomes of Quercus suber.</title>
        <authorList>
            <consortium name="Genosuber Consortium"/>
            <person name="Usie A."/>
            <person name="Serra O."/>
            <person name="Barros P."/>
        </authorList>
    </citation>
    <scope>NUCLEOTIDE SEQUENCE</scope>
    <source>
        <strain evidence="1">HL8</strain>
        <tissue evidence="1">Leaves</tissue>
    </source>
</reference>
<dbReference type="AlphaFoldDB" id="A0AAW0KBA4"/>
<evidence type="ECO:0000313" key="3">
    <source>
        <dbReference type="Proteomes" id="UP000237347"/>
    </source>
</evidence>
<reference evidence="1" key="1">
    <citation type="submission" date="2017-12" db="EMBL/GenBank/DDBJ databases">
        <authorList>
            <person name="Barbosa P."/>
            <person name="Usie A."/>
            <person name="Ramos A.M."/>
        </authorList>
    </citation>
    <scope>NUCLEOTIDE SEQUENCE</scope>
    <source>
        <strain evidence="1">HL8</strain>
        <tissue evidence="1">Leaves</tissue>
    </source>
</reference>
<evidence type="ECO:0000313" key="2">
    <source>
        <dbReference type="EMBL" id="KAK7836443.1"/>
    </source>
</evidence>
<sequence length="76" mass="8603">MTFGRLHLKAVEIFGIGARCVGLKFVTGLVQFLLKHARVLPEGSTTSGRSLNYFYRTKDSLQMLWFCSPEDLSEFS</sequence>
<organism evidence="1 3">
    <name type="scientific">Quercus suber</name>
    <name type="common">Cork oak</name>
    <dbReference type="NCBI Taxonomy" id="58331"/>
    <lineage>
        <taxon>Eukaryota</taxon>
        <taxon>Viridiplantae</taxon>
        <taxon>Streptophyta</taxon>
        <taxon>Embryophyta</taxon>
        <taxon>Tracheophyta</taxon>
        <taxon>Spermatophyta</taxon>
        <taxon>Magnoliopsida</taxon>
        <taxon>eudicotyledons</taxon>
        <taxon>Gunneridae</taxon>
        <taxon>Pentapetalae</taxon>
        <taxon>rosids</taxon>
        <taxon>fabids</taxon>
        <taxon>Fagales</taxon>
        <taxon>Fagaceae</taxon>
        <taxon>Quercus</taxon>
    </lineage>
</organism>